<reference evidence="1" key="1">
    <citation type="submission" date="2021-05" db="EMBL/GenBank/DDBJ databases">
        <authorList>
            <person name="Pan Q."/>
            <person name="Jouanno E."/>
            <person name="Zahm M."/>
            <person name="Klopp C."/>
            <person name="Cabau C."/>
            <person name="Louis A."/>
            <person name="Berthelot C."/>
            <person name="Parey E."/>
            <person name="Roest Crollius H."/>
            <person name="Montfort J."/>
            <person name="Robinson-Rechavi M."/>
            <person name="Bouchez O."/>
            <person name="Lampietro C."/>
            <person name="Lopez Roques C."/>
            <person name="Donnadieu C."/>
            <person name="Postlethwait J."/>
            <person name="Bobe J."/>
            <person name="Dillon D."/>
            <person name="Chandos A."/>
            <person name="von Hippel F."/>
            <person name="Guiguen Y."/>
        </authorList>
    </citation>
    <scope>NUCLEOTIDE SEQUENCE</scope>
    <source>
        <strain evidence="1">YG-Jan2019</strain>
    </source>
</reference>
<evidence type="ECO:0000313" key="2">
    <source>
        <dbReference type="Proteomes" id="UP001157502"/>
    </source>
</evidence>
<proteinExistence type="predicted"/>
<accession>A0ACC2H9W3</accession>
<dbReference type="EMBL" id="CM055731">
    <property type="protein sequence ID" value="KAJ8012676.1"/>
    <property type="molecule type" value="Genomic_DNA"/>
</dbReference>
<organism evidence="1 2">
    <name type="scientific">Dallia pectoralis</name>
    <name type="common">Alaska blackfish</name>
    <dbReference type="NCBI Taxonomy" id="75939"/>
    <lineage>
        <taxon>Eukaryota</taxon>
        <taxon>Metazoa</taxon>
        <taxon>Chordata</taxon>
        <taxon>Craniata</taxon>
        <taxon>Vertebrata</taxon>
        <taxon>Euteleostomi</taxon>
        <taxon>Actinopterygii</taxon>
        <taxon>Neopterygii</taxon>
        <taxon>Teleostei</taxon>
        <taxon>Protacanthopterygii</taxon>
        <taxon>Esociformes</taxon>
        <taxon>Umbridae</taxon>
        <taxon>Dallia</taxon>
    </lineage>
</organism>
<dbReference type="Proteomes" id="UP001157502">
    <property type="component" value="Chromosome 4"/>
</dbReference>
<comment type="caution">
    <text evidence="1">The sequence shown here is derived from an EMBL/GenBank/DDBJ whole genome shotgun (WGS) entry which is preliminary data.</text>
</comment>
<protein>
    <submittedName>
        <fullName evidence="1">Uncharacterized protein</fullName>
    </submittedName>
</protein>
<keyword evidence="2" id="KW-1185">Reference proteome</keyword>
<evidence type="ECO:0000313" key="1">
    <source>
        <dbReference type="EMBL" id="KAJ8012676.1"/>
    </source>
</evidence>
<name>A0ACC2H9W3_DALPE</name>
<gene>
    <name evidence="1" type="ORF">DPEC_G00045360</name>
</gene>
<sequence>MTRSFSALKRLKTYIQNLTDQARLSSLAIISIETERLLKLKENKQDFYNQDVLVTDIFVQKDRRMDFIFK</sequence>